<evidence type="ECO:0000313" key="3">
    <source>
        <dbReference type="EMBL" id="TCP27542.1"/>
    </source>
</evidence>
<evidence type="ECO:0000313" key="4">
    <source>
        <dbReference type="Proteomes" id="UP000295733"/>
    </source>
</evidence>
<dbReference type="PANTHER" id="PTHR35562">
    <property type="entry name" value="DNA ENDONUCLEASE SMRA-RELATED"/>
    <property type="match status" value="1"/>
</dbReference>
<dbReference type="SUPFAM" id="SSF160443">
    <property type="entry name" value="SMR domain-like"/>
    <property type="match status" value="1"/>
</dbReference>
<sequence>MARRRKTLSPEERALWDHVARQVQPLHPRRPKAKPQKTAPMPDDPPADLPAPPPLAPFTIGARAQDTQPRTAPSDPPVRMDRRAYTRLKGGKLKPEARIDLHGMTLAQAHPALTRFILSSQGQGRRLVLVITGKGRSGDDDGPIPERRGVLRRQVPHWLTQAPLSAAVLQTAPAHRRHGGEGALYVYLRKPRQG</sequence>
<dbReference type="InterPro" id="IPR036063">
    <property type="entry name" value="Smr_dom_sf"/>
</dbReference>
<organism evidence="3 4">
    <name type="scientific">Rhodovulum adriaticum</name>
    <name type="common">Rhodopseudomonas adriatica</name>
    <dbReference type="NCBI Taxonomy" id="35804"/>
    <lineage>
        <taxon>Bacteria</taxon>
        <taxon>Pseudomonadati</taxon>
        <taxon>Pseudomonadota</taxon>
        <taxon>Alphaproteobacteria</taxon>
        <taxon>Rhodobacterales</taxon>
        <taxon>Paracoccaceae</taxon>
        <taxon>Rhodovulum</taxon>
    </lineage>
</organism>
<feature type="region of interest" description="Disordered" evidence="1">
    <location>
        <begin position="1"/>
        <end position="80"/>
    </location>
</feature>
<proteinExistence type="predicted"/>
<evidence type="ECO:0000256" key="1">
    <source>
        <dbReference type="SAM" id="MobiDB-lite"/>
    </source>
</evidence>
<dbReference type="Pfam" id="PF01713">
    <property type="entry name" value="Smr"/>
    <property type="match status" value="1"/>
</dbReference>
<name>A0A4R2NZC0_RHOAD</name>
<dbReference type="SMART" id="SM00463">
    <property type="entry name" value="SMR"/>
    <property type="match status" value="1"/>
</dbReference>
<reference evidence="3 4" key="1">
    <citation type="submission" date="2019-03" db="EMBL/GenBank/DDBJ databases">
        <title>Genomic Encyclopedia of Type Strains, Phase IV (KMG-IV): sequencing the most valuable type-strain genomes for metagenomic binning, comparative biology and taxonomic classification.</title>
        <authorList>
            <person name="Goeker M."/>
        </authorList>
    </citation>
    <scope>NUCLEOTIDE SEQUENCE [LARGE SCALE GENOMIC DNA]</scope>
    <source>
        <strain evidence="3 4">DSM 2781</strain>
    </source>
</reference>
<dbReference type="AlphaFoldDB" id="A0A4R2NZC0"/>
<dbReference type="EMBL" id="SLXL01000001">
    <property type="protein sequence ID" value="TCP27542.1"/>
    <property type="molecule type" value="Genomic_DNA"/>
</dbReference>
<dbReference type="PANTHER" id="PTHR35562:SF2">
    <property type="entry name" value="DNA ENDONUCLEASE SMRA-RELATED"/>
    <property type="match status" value="1"/>
</dbReference>
<keyword evidence="3" id="KW-0255">Endonuclease</keyword>
<gene>
    <name evidence="3" type="ORF">EV656_101450</name>
</gene>
<dbReference type="Gene3D" id="3.30.1370.110">
    <property type="match status" value="1"/>
</dbReference>
<dbReference type="RefSeq" id="WP_132599003.1">
    <property type="nucleotide sequence ID" value="NZ_NRRP01000004.1"/>
</dbReference>
<keyword evidence="3" id="KW-0540">Nuclease</keyword>
<accession>A0A4R2NZC0</accession>
<comment type="caution">
    <text evidence="3">The sequence shown here is derived from an EMBL/GenBank/DDBJ whole genome shotgun (WGS) entry which is preliminary data.</text>
</comment>
<feature type="compositionally biased region" description="Pro residues" evidence="1">
    <location>
        <begin position="42"/>
        <end position="56"/>
    </location>
</feature>
<dbReference type="OrthoDB" id="7165597at2"/>
<feature type="compositionally biased region" description="Basic and acidic residues" evidence="1">
    <location>
        <begin position="8"/>
        <end position="20"/>
    </location>
</feature>
<protein>
    <submittedName>
        <fullName evidence="3">DNA-nicking Smr family endonuclease</fullName>
    </submittedName>
</protein>
<feature type="domain" description="Smr" evidence="2">
    <location>
        <begin position="99"/>
        <end position="189"/>
    </location>
</feature>
<dbReference type="InterPro" id="IPR002625">
    <property type="entry name" value="Smr_dom"/>
</dbReference>
<dbReference type="GO" id="GO:0004519">
    <property type="term" value="F:endonuclease activity"/>
    <property type="evidence" value="ECO:0007669"/>
    <property type="project" value="UniProtKB-KW"/>
</dbReference>
<dbReference type="Proteomes" id="UP000295733">
    <property type="component" value="Unassembled WGS sequence"/>
</dbReference>
<dbReference type="PROSITE" id="PS50828">
    <property type="entry name" value="SMR"/>
    <property type="match status" value="1"/>
</dbReference>
<keyword evidence="4" id="KW-1185">Reference proteome</keyword>
<evidence type="ECO:0000259" key="2">
    <source>
        <dbReference type="PROSITE" id="PS50828"/>
    </source>
</evidence>
<keyword evidence="3" id="KW-0378">Hydrolase</keyword>